<feature type="transmembrane region" description="Helical" evidence="1">
    <location>
        <begin position="90"/>
        <end position="111"/>
    </location>
</feature>
<evidence type="ECO:0000313" key="2">
    <source>
        <dbReference type="EMBL" id="RZU52224.1"/>
    </source>
</evidence>
<keyword evidence="3" id="KW-1185">Reference proteome</keyword>
<dbReference type="OrthoDB" id="3556633at2"/>
<dbReference type="EMBL" id="SHKY01000001">
    <property type="protein sequence ID" value="RZU52224.1"/>
    <property type="molecule type" value="Genomic_DNA"/>
</dbReference>
<evidence type="ECO:0000313" key="3">
    <source>
        <dbReference type="Proteomes" id="UP000292564"/>
    </source>
</evidence>
<reference evidence="2 3" key="1">
    <citation type="submission" date="2019-02" db="EMBL/GenBank/DDBJ databases">
        <title>Sequencing the genomes of 1000 actinobacteria strains.</title>
        <authorList>
            <person name="Klenk H.-P."/>
        </authorList>
    </citation>
    <scope>NUCLEOTIDE SEQUENCE [LARGE SCALE GENOMIC DNA]</scope>
    <source>
        <strain evidence="2 3">DSM 45162</strain>
    </source>
</reference>
<feature type="transmembrane region" description="Helical" evidence="1">
    <location>
        <begin position="123"/>
        <end position="141"/>
    </location>
</feature>
<organism evidence="2 3">
    <name type="scientific">Krasilnikovia cinnamomea</name>
    <dbReference type="NCBI Taxonomy" id="349313"/>
    <lineage>
        <taxon>Bacteria</taxon>
        <taxon>Bacillati</taxon>
        <taxon>Actinomycetota</taxon>
        <taxon>Actinomycetes</taxon>
        <taxon>Micromonosporales</taxon>
        <taxon>Micromonosporaceae</taxon>
        <taxon>Krasilnikovia</taxon>
    </lineage>
</organism>
<sequence length="176" mass="18994">MSPAPAELDLPADWLATHPRLPEVCVQHGLAQAQRVDFVVKSRPKVSRARRLLVPGYTALDRAGEYLGHVKFVKVQDWPLCARCLRRRHIGLAVAAFLFFGGLVAMIAAGAAQASVEGGSKVLAIPFFLGFVAIVASPWPFSYAGLPKLTHTQAAPDGTAVRVTHPHPEFARHFAG</sequence>
<dbReference type="AlphaFoldDB" id="A0A4Q7ZNH5"/>
<comment type="caution">
    <text evidence="2">The sequence shown here is derived from an EMBL/GenBank/DDBJ whole genome shotgun (WGS) entry which is preliminary data.</text>
</comment>
<dbReference type="Proteomes" id="UP000292564">
    <property type="component" value="Unassembled WGS sequence"/>
</dbReference>
<keyword evidence="1" id="KW-0472">Membrane</keyword>
<evidence type="ECO:0000256" key="1">
    <source>
        <dbReference type="SAM" id="Phobius"/>
    </source>
</evidence>
<accession>A0A4Q7ZNH5</accession>
<dbReference type="RefSeq" id="WP_130510864.1">
    <property type="nucleotide sequence ID" value="NZ_SHKY01000001.1"/>
</dbReference>
<keyword evidence="1" id="KW-0812">Transmembrane</keyword>
<protein>
    <submittedName>
        <fullName evidence="2">Uncharacterized protein</fullName>
    </submittedName>
</protein>
<name>A0A4Q7ZNH5_9ACTN</name>
<keyword evidence="1" id="KW-1133">Transmembrane helix</keyword>
<gene>
    <name evidence="2" type="ORF">EV385_4071</name>
</gene>
<proteinExistence type="predicted"/>